<evidence type="ECO:0000313" key="1">
    <source>
        <dbReference type="EMBL" id="OAH25129.1"/>
    </source>
</evidence>
<accession>A0A177I8I3</accession>
<sequence length="202" mass="21721">MNNVVFLPGSPALVTELSPSDEPSQRLLNSATQLLTPLIKQHNGPIHVVFSQDKRWYTAHDGSFRAWGAPQVNVVKGHFLGELIARYILQAAGAPAESVTECRANIGRIDPLALTVVVLDGSAGLTQRAPLALLDTAESAHQWCSQVLQGHAGPMDAHKLIDAGVIEPELWLELAQLAPEETQLVDSDATLGVGRFIAAWKV</sequence>
<organism evidence="1 2">
    <name type="scientific">Corynebacterium stationis</name>
    <dbReference type="NCBI Taxonomy" id="1705"/>
    <lineage>
        <taxon>Bacteria</taxon>
        <taxon>Bacillati</taxon>
        <taxon>Actinomycetota</taxon>
        <taxon>Actinomycetes</taxon>
        <taxon>Mycobacteriales</taxon>
        <taxon>Corynebacteriaceae</taxon>
        <taxon>Corynebacterium</taxon>
    </lineage>
</organism>
<dbReference type="Proteomes" id="UP000076947">
    <property type="component" value="Unassembled WGS sequence"/>
</dbReference>
<gene>
    <name evidence="1" type="ORF">AYJ05_07890</name>
</gene>
<proteinExistence type="predicted"/>
<comment type="caution">
    <text evidence="1">The sequence shown here is derived from an EMBL/GenBank/DDBJ whole genome shotgun (WGS) entry which is preliminary data.</text>
</comment>
<protein>
    <submittedName>
        <fullName evidence="1">Uncharacterized protein</fullName>
    </submittedName>
</protein>
<dbReference type="EMBL" id="LSTQ01000026">
    <property type="protein sequence ID" value="OAH25129.1"/>
    <property type="molecule type" value="Genomic_DNA"/>
</dbReference>
<dbReference type="AlphaFoldDB" id="A0A177I8I3"/>
<keyword evidence="2" id="KW-1185">Reference proteome</keyword>
<evidence type="ECO:0000313" key="2">
    <source>
        <dbReference type="Proteomes" id="UP000076947"/>
    </source>
</evidence>
<name>A0A177I8I3_9CORY</name>
<dbReference type="STRING" id="1705.CA21670_05005"/>
<reference evidence="2" key="1">
    <citation type="submission" date="2016-02" db="EMBL/GenBank/DDBJ databases">
        <authorList>
            <person name="Kaur G."/>
            <person name="Nair G.R."/>
            <person name="Mayilraj S."/>
        </authorList>
    </citation>
    <scope>NUCLEOTIDE SEQUENCE [LARGE SCALE GENOMIC DNA]</scope>
    <source>
        <strain evidence="2">GA-15</strain>
    </source>
</reference>
<dbReference type="RefSeq" id="WP_066841031.1">
    <property type="nucleotide sequence ID" value="NZ_LSTQ01000026.1"/>
</dbReference>